<dbReference type="EMBL" id="GBXM01053559">
    <property type="protein sequence ID" value="JAH55018.1"/>
    <property type="molecule type" value="Transcribed_RNA"/>
</dbReference>
<sequence>MRPQSLSHALSVRSPLLFGEKKTSSSKSFLFCF</sequence>
<dbReference type="AlphaFoldDB" id="A0A0E9TQK8"/>
<reference evidence="1" key="1">
    <citation type="submission" date="2014-11" db="EMBL/GenBank/DDBJ databases">
        <authorList>
            <person name="Amaro Gonzalez C."/>
        </authorList>
    </citation>
    <scope>NUCLEOTIDE SEQUENCE</scope>
</reference>
<organism evidence="1">
    <name type="scientific">Anguilla anguilla</name>
    <name type="common">European freshwater eel</name>
    <name type="synonym">Muraena anguilla</name>
    <dbReference type="NCBI Taxonomy" id="7936"/>
    <lineage>
        <taxon>Eukaryota</taxon>
        <taxon>Metazoa</taxon>
        <taxon>Chordata</taxon>
        <taxon>Craniata</taxon>
        <taxon>Vertebrata</taxon>
        <taxon>Euteleostomi</taxon>
        <taxon>Actinopterygii</taxon>
        <taxon>Neopterygii</taxon>
        <taxon>Teleostei</taxon>
        <taxon>Anguilliformes</taxon>
        <taxon>Anguillidae</taxon>
        <taxon>Anguilla</taxon>
    </lineage>
</organism>
<reference evidence="1" key="2">
    <citation type="journal article" date="2015" name="Fish Shellfish Immunol.">
        <title>Early steps in the European eel (Anguilla anguilla)-Vibrio vulnificus interaction in the gills: Role of the RtxA13 toxin.</title>
        <authorList>
            <person name="Callol A."/>
            <person name="Pajuelo D."/>
            <person name="Ebbesson L."/>
            <person name="Teles M."/>
            <person name="MacKenzie S."/>
            <person name="Amaro C."/>
        </authorList>
    </citation>
    <scope>NUCLEOTIDE SEQUENCE</scope>
</reference>
<evidence type="ECO:0000313" key="1">
    <source>
        <dbReference type="EMBL" id="JAH55018.1"/>
    </source>
</evidence>
<proteinExistence type="predicted"/>
<protein>
    <submittedName>
        <fullName evidence="1">Uncharacterized protein</fullName>
    </submittedName>
</protein>
<name>A0A0E9TQK8_ANGAN</name>
<accession>A0A0E9TQK8</accession>